<dbReference type="PANTHER" id="PTHR43597:SF5">
    <property type="entry name" value="SUFE-LIKE PROTEIN 2, CHLOROPLASTIC"/>
    <property type="match status" value="1"/>
</dbReference>
<dbReference type="AlphaFoldDB" id="A0A5B7YH84"/>
<reference evidence="3 4" key="1">
    <citation type="submission" date="2019-04" db="EMBL/GenBank/DDBJ databases">
        <title>Salinimonas iocasae sp. nov., a halophilic bacterium isolated from the outer tube casing of tubeworms in Okinawa Trough.</title>
        <authorList>
            <person name="Zhang H."/>
            <person name="Wang H."/>
            <person name="Li C."/>
        </authorList>
    </citation>
    <scope>NUCLEOTIDE SEQUENCE [LARGE SCALE GENOMIC DNA]</scope>
    <source>
        <strain evidence="3 4">KX18D6</strain>
    </source>
</reference>
<dbReference type="Gene3D" id="3.90.1010.10">
    <property type="match status" value="1"/>
</dbReference>
<dbReference type="PANTHER" id="PTHR43597">
    <property type="entry name" value="SULFUR ACCEPTOR PROTEIN CSDE"/>
    <property type="match status" value="1"/>
</dbReference>
<gene>
    <name evidence="3" type="ORF">FBQ74_10125</name>
</gene>
<feature type="domain" description="Fe-S metabolism associated" evidence="2">
    <location>
        <begin position="3"/>
        <end position="105"/>
    </location>
</feature>
<organism evidence="3 4">
    <name type="scientific">Salinimonas iocasae</name>
    <dbReference type="NCBI Taxonomy" id="2572577"/>
    <lineage>
        <taxon>Bacteria</taxon>
        <taxon>Pseudomonadati</taxon>
        <taxon>Pseudomonadota</taxon>
        <taxon>Gammaproteobacteria</taxon>
        <taxon>Alteromonadales</taxon>
        <taxon>Alteromonadaceae</taxon>
        <taxon>Alteromonas/Salinimonas group</taxon>
        <taxon>Salinimonas</taxon>
    </lineage>
</organism>
<evidence type="ECO:0000313" key="4">
    <source>
        <dbReference type="Proteomes" id="UP000304912"/>
    </source>
</evidence>
<dbReference type="InterPro" id="IPR003808">
    <property type="entry name" value="Fe-S_metab-assoc_dom"/>
</dbReference>
<dbReference type="EMBL" id="CP039852">
    <property type="protein sequence ID" value="QCZ95202.1"/>
    <property type="molecule type" value="Genomic_DNA"/>
</dbReference>
<evidence type="ECO:0000259" key="2">
    <source>
        <dbReference type="Pfam" id="PF02657"/>
    </source>
</evidence>
<protein>
    <submittedName>
        <fullName evidence="3">SufE family protein</fullName>
    </submittedName>
</protein>
<dbReference type="KEGG" id="salk:FBQ74_10125"/>
<dbReference type="OrthoDB" id="9799320at2"/>
<dbReference type="SUPFAM" id="SSF82649">
    <property type="entry name" value="SufE/NifU"/>
    <property type="match status" value="1"/>
</dbReference>
<keyword evidence="4" id="KW-1185">Reference proteome</keyword>
<dbReference type="Proteomes" id="UP000304912">
    <property type="component" value="Chromosome"/>
</dbReference>
<sequence>MLAGKTLSAPDSTNAIAHNEVAGCQSLVYLWASEASHKTACFQGWSDAKIIRGVLAVLLEKANALTYEQVLTFDFALYLDQIGLSRHLSQSRADGITQVISRLKTLAFTLQ</sequence>
<accession>A0A5B7YH84</accession>
<evidence type="ECO:0000256" key="1">
    <source>
        <dbReference type="ARBA" id="ARBA00010282"/>
    </source>
</evidence>
<name>A0A5B7YH84_9ALTE</name>
<proteinExistence type="inferred from homology"/>
<evidence type="ECO:0000313" key="3">
    <source>
        <dbReference type="EMBL" id="QCZ95202.1"/>
    </source>
</evidence>
<dbReference type="Pfam" id="PF02657">
    <property type="entry name" value="SufE"/>
    <property type="match status" value="1"/>
</dbReference>
<comment type="similarity">
    <text evidence="1">Belongs to the SufE family.</text>
</comment>